<dbReference type="AlphaFoldDB" id="A0ABD5Y1I0"/>
<sequence>MTPRQRQDRDDTDESTDEPNDGRPSDSTDGPAGAASGRALDVRLDAEALATALDGAMAVASECRMAFDDGLVFRARDPADVAMVEMRLDGEAFDRYAADGETFGVALDRLRDAVAMADGDGIELALGEGGRFDVNAGAVEYAFAPLAAESVRRVEWIDAGPADANAVIAAADLRRAVRAAGLVADHAVVTVDPSDRLLAVTASGDTDDVRLEFGEDDLEALDPGPGDSDPVESLYSVDYLRDIVGAIPDGVPVSAEFVGGGEGGCPLALEHPIADGDGTGRWLLAPRIRR</sequence>
<dbReference type="InterPro" id="IPR046938">
    <property type="entry name" value="DNA_clamp_sf"/>
</dbReference>
<accession>A0ABD5Y1I0</accession>
<dbReference type="EMBL" id="JBHTAS010000001">
    <property type="protein sequence ID" value="MFC7139580.1"/>
    <property type="molecule type" value="Genomic_DNA"/>
</dbReference>
<dbReference type="GeneID" id="78819838"/>
<feature type="region of interest" description="Disordered" evidence="1">
    <location>
        <begin position="1"/>
        <end position="35"/>
    </location>
</feature>
<evidence type="ECO:0000313" key="3">
    <source>
        <dbReference type="Proteomes" id="UP001596432"/>
    </source>
</evidence>
<feature type="compositionally biased region" description="Acidic residues" evidence="1">
    <location>
        <begin position="10"/>
        <end position="19"/>
    </location>
</feature>
<protein>
    <submittedName>
        <fullName evidence="2">DNA polymerase sliding clamp</fullName>
    </submittedName>
</protein>
<dbReference type="Proteomes" id="UP001596432">
    <property type="component" value="Unassembled WGS sequence"/>
</dbReference>
<dbReference type="SUPFAM" id="SSF55979">
    <property type="entry name" value="DNA clamp"/>
    <property type="match status" value="2"/>
</dbReference>
<gene>
    <name evidence="2" type="ORF">ACFQMA_06980</name>
</gene>
<organism evidence="2 3">
    <name type="scientific">Halosimplex aquaticum</name>
    <dbReference type="NCBI Taxonomy" id="3026162"/>
    <lineage>
        <taxon>Archaea</taxon>
        <taxon>Methanobacteriati</taxon>
        <taxon>Methanobacteriota</taxon>
        <taxon>Stenosarchaea group</taxon>
        <taxon>Halobacteria</taxon>
        <taxon>Halobacteriales</taxon>
        <taxon>Haloarculaceae</taxon>
        <taxon>Halosimplex</taxon>
    </lineage>
</organism>
<evidence type="ECO:0000313" key="2">
    <source>
        <dbReference type="EMBL" id="MFC7139580.1"/>
    </source>
</evidence>
<comment type="caution">
    <text evidence="2">The sequence shown here is derived from an EMBL/GenBank/DDBJ whole genome shotgun (WGS) entry which is preliminary data.</text>
</comment>
<proteinExistence type="predicted"/>
<reference evidence="2 3" key="1">
    <citation type="journal article" date="2019" name="Int. J. Syst. Evol. Microbiol.">
        <title>The Global Catalogue of Microorganisms (GCM) 10K type strain sequencing project: providing services to taxonomists for standard genome sequencing and annotation.</title>
        <authorList>
            <consortium name="The Broad Institute Genomics Platform"/>
            <consortium name="The Broad Institute Genome Sequencing Center for Infectious Disease"/>
            <person name="Wu L."/>
            <person name="Ma J."/>
        </authorList>
    </citation>
    <scope>NUCLEOTIDE SEQUENCE [LARGE SCALE GENOMIC DNA]</scope>
    <source>
        <strain evidence="2 3">XZYJT29</strain>
    </source>
</reference>
<name>A0ABD5Y1I0_9EURY</name>
<dbReference type="Gene3D" id="3.70.10.10">
    <property type="match status" value="1"/>
</dbReference>
<keyword evidence="3" id="KW-1185">Reference proteome</keyword>
<dbReference type="RefSeq" id="WP_274325164.1">
    <property type="nucleotide sequence ID" value="NZ_CP118158.1"/>
</dbReference>
<evidence type="ECO:0000256" key="1">
    <source>
        <dbReference type="SAM" id="MobiDB-lite"/>
    </source>
</evidence>